<comment type="similarity">
    <text evidence="1">Belongs to the carbohydrate kinase PfkB family.</text>
</comment>
<keyword evidence="2" id="KW-0808">Transferase</keyword>
<evidence type="ECO:0000256" key="1">
    <source>
        <dbReference type="ARBA" id="ARBA00010688"/>
    </source>
</evidence>
<protein>
    <submittedName>
        <fullName evidence="5">Fructokinase</fullName>
    </submittedName>
</protein>
<evidence type="ECO:0000313" key="6">
    <source>
        <dbReference type="Proteomes" id="UP000076563"/>
    </source>
</evidence>
<comment type="caution">
    <text evidence="5">The sequence shown here is derived from an EMBL/GenBank/DDBJ whole genome shotgun (WGS) entry which is preliminary data.</text>
</comment>
<dbReference type="eggNOG" id="COG0524">
    <property type="taxonomic scope" value="Bacteria"/>
</dbReference>
<reference evidence="6" key="1">
    <citation type="submission" date="2016-01" db="EMBL/GenBank/DDBJ databases">
        <title>Draft genome of Chromobacterium sp. F49.</title>
        <authorList>
            <person name="Hong K.W."/>
        </authorList>
    </citation>
    <scope>NUCLEOTIDE SEQUENCE [LARGE SCALE GENOMIC DNA]</scope>
    <source>
        <strain evidence="6">M63</strain>
    </source>
</reference>
<dbReference type="STRING" id="1007103.GCA_000213315_02081"/>
<evidence type="ECO:0000256" key="3">
    <source>
        <dbReference type="ARBA" id="ARBA00022777"/>
    </source>
</evidence>
<dbReference type="Proteomes" id="UP000076563">
    <property type="component" value="Unassembled WGS sequence"/>
</dbReference>
<dbReference type="Pfam" id="PF00294">
    <property type="entry name" value="PfkB"/>
    <property type="match status" value="1"/>
</dbReference>
<dbReference type="AlphaFoldDB" id="A0A165PW86"/>
<feature type="domain" description="Carbohydrate kinase PfkB" evidence="4">
    <location>
        <begin position="15"/>
        <end position="307"/>
    </location>
</feature>
<gene>
    <name evidence="5" type="ORF">AV654_04350</name>
</gene>
<dbReference type="PROSITE" id="PS00583">
    <property type="entry name" value="PFKB_KINASES_1"/>
    <property type="match status" value="1"/>
</dbReference>
<dbReference type="Gene3D" id="3.40.1620.20">
    <property type="match status" value="1"/>
</dbReference>
<dbReference type="EMBL" id="LQRA01000099">
    <property type="protein sequence ID" value="KZE72762.1"/>
    <property type="molecule type" value="Genomic_DNA"/>
</dbReference>
<name>A0A165PW86_9BACL</name>
<evidence type="ECO:0000313" key="5">
    <source>
        <dbReference type="EMBL" id="KZE72762.1"/>
    </source>
</evidence>
<evidence type="ECO:0000259" key="4">
    <source>
        <dbReference type="Pfam" id="PF00294"/>
    </source>
</evidence>
<dbReference type="InterPro" id="IPR050306">
    <property type="entry name" value="PfkB_Carbo_kinase"/>
</dbReference>
<dbReference type="PANTHER" id="PTHR43085:SF57">
    <property type="entry name" value="CARBOHYDRATE KINASE PFKB DOMAIN-CONTAINING PROTEIN"/>
    <property type="match status" value="1"/>
</dbReference>
<dbReference type="GO" id="GO:0016301">
    <property type="term" value="F:kinase activity"/>
    <property type="evidence" value="ECO:0007669"/>
    <property type="project" value="UniProtKB-KW"/>
</dbReference>
<dbReference type="InterPro" id="IPR011611">
    <property type="entry name" value="PfkB_dom"/>
</dbReference>
<sequence>MFEFKQVLDFEDRQNDVLMVGELLIDLISADYEDAFEGAAYHKFFGGSPANIAMNVKKLGGRSQIAAAVGEDRLGMFLINQLRIAGIEPEYVETVENSTSLVLLTKSKSTPVPAFYRSADYQISYTSKLEEALLRSKILHFSCWPISMLPARDTIEKMLDLAAKQNVLIGFDPNYHPVLWQQGEDGAAYVKSIIGKVDIIKPSGDDAERLFGKDTPYNHIKKFLSLGAKLVILTLGKYGAIVSNGSETVTFKTLATEVADTTGAGDAFWSGFYTALVKGYSIHEAISLGFAVSAYKLKYTGAVVDLPELEAIKNLYEL</sequence>
<dbReference type="RefSeq" id="WP_063187343.1">
    <property type="nucleotide sequence ID" value="NZ_LQRA01000099.1"/>
</dbReference>
<evidence type="ECO:0000256" key="2">
    <source>
        <dbReference type="ARBA" id="ARBA00022679"/>
    </source>
</evidence>
<keyword evidence="6" id="KW-1185">Reference proteome</keyword>
<proteinExistence type="inferred from homology"/>
<keyword evidence="3 5" id="KW-0418">Kinase</keyword>
<dbReference type="SUPFAM" id="SSF53613">
    <property type="entry name" value="Ribokinase-like"/>
    <property type="match status" value="1"/>
</dbReference>
<dbReference type="PANTHER" id="PTHR43085">
    <property type="entry name" value="HEXOKINASE FAMILY MEMBER"/>
    <property type="match status" value="1"/>
</dbReference>
<dbReference type="InterPro" id="IPR029056">
    <property type="entry name" value="Ribokinase-like"/>
</dbReference>
<dbReference type="InterPro" id="IPR002173">
    <property type="entry name" value="Carboh/pur_kinase_PfkB_CS"/>
</dbReference>
<dbReference type="Gene3D" id="6.10.140.490">
    <property type="match status" value="1"/>
</dbReference>
<accession>A0A165PW86</accession>
<organism evidence="5 6">
    <name type="scientific">Paenibacillus elgii</name>
    <dbReference type="NCBI Taxonomy" id="189691"/>
    <lineage>
        <taxon>Bacteria</taxon>
        <taxon>Bacillati</taxon>
        <taxon>Bacillota</taxon>
        <taxon>Bacilli</taxon>
        <taxon>Bacillales</taxon>
        <taxon>Paenibacillaceae</taxon>
        <taxon>Paenibacillus</taxon>
    </lineage>
</organism>
<dbReference type="CDD" id="cd01166">
    <property type="entry name" value="KdgK"/>
    <property type="match status" value="1"/>
</dbReference>
<dbReference type="Gene3D" id="3.40.1190.30">
    <property type="match status" value="1"/>
</dbReference>